<dbReference type="OrthoDB" id="271711at2"/>
<dbReference type="InterPro" id="IPR036291">
    <property type="entry name" value="NAD(P)-bd_dom_sf"/>
</dbReference>
<evidence type="ECO:0000256" key="1">
    <source>
        <dbReference type="ARBA" id="ARBA00023002"/>
    </source>
</evidence>
<proteinExistence type="predicted"/>
<evidence type="ECO:0000259" key="2">
    <source>
        <dbReference type="Pfam" id="PF01232"/>
    </source>
</evidence>
<dbReference type="InterPro" id="IPR008927">
    <property type="entry name" value="6-PGluconate_DH-like_C_sf"/>
</dbReference>
<dbReference type="GO" id="GO:0016616">
    <property type="term" value="F:oxidoreductase activity, acting on the CH-OH group of donors, NAD or NADP as acceptor"/>
    <property type="evidence" value="ECO:0007669"/>
    <property type="project" value="TreeGrafter"/>
</dbReference>
<dbReference type="Gene3D" id="1.10.1040.10">
    <property type="entry name" value="N-(1-d-carboxylethyl)-l-norvaline Dehydrogenase, domain 2"/>
    <property type="match status" value="1"/>
</dbReference>
<dbReference type="Proteomes" id="UP000254572">
    <property type="component" value="Unassembled WGS sequence"/>
</dbReference>
<dbReference type="Gene3D" id="3.40.50.720">
    <property type="entry name" value="NAD(P)-binding Rossmann-like Domain"/>
    <property type="match status" value="1"/>
</dbReference>
<accession>A0A381E125</accession>
<evidence type="ECO:0000313" key="4">
    <source>
        <dbReference type="EMBL" id="SUX19553.1"/>
    </source>
</evidence>
<dbReference type="InterPro" id="IPR013328">
    <property type="entry name" value="6PGD_dom2"/>
</dbReference>
<dbReference type="SUPFAM" id="SSF51735">
    <property type="entry name" value="NAD(P)-binding Rossmann-fold domains"/>
    <property type="match status" value="1"/>
</dbReference>
<dbReference type="AlphaFoldDB" id="A0A381E125"/>
<reference evidence="4 5" key="1">
    <citation type="submission" date="2018-06" db="EMBL/GenBank/DDBJ databases">
        <authorList>
            <consortium name="Pathogen Informatics"/>
            <person name="Doyle S."/>
        </authorList>
    </citation>
    <scope>NUCLEOTIDE SEQUENCE [LARGE SCALE GENOMIC DNA]</scope>
    <source>
        <strain evidence="4 5">NCTC13294</strain>
    </source>
</reference>
<evidence type="ECO:0000259" key="3">
    <source>
        <dbReference type="Pfam" id="PF08125"/>
    </source>
</evidence>
<dbReference type="EC" id="1.1.1.-" evidence="4"/>
<feature type="domain" description="Mannitol dehydrogenase N-terminal" evidence="2">
    <location>
        <begin position="38"/>
        <end position="303"/>
    </location>
</feature>
<protein>
    <submittedName>
        <fullName evidence="4">Polyol:NADP oxidoreductase</fullName>
        <ecNumber evidence="4">1.1.1.-</ecNumber>
    </submittedName>
</protein>
<name>A0A381E125_9GAMM</name>
<feature type="domain" description="Mannitol dehydrogenase C-terminal" evidence="3">
    <location>
        <begin position="314"/>
        <end position="496"/>
    </location>
</feature>
<dbReference type="RefSeq" id="WP_115610818.1">
    <property type="nucleotide sequence ID" value="NZ_JBHLZC010000001.1"/>
</dbReference>
<gene>
    <name evidence="4" type="primary">por</name>
    <name evidence="4" type="ORF">NCTC13294_00541</name>
</gene>
<organism evidence="4 5">
    <name type="scientific">Cardiobacterium valvarum</name>
    <dbReference type="NCBI Taxonomy" id="194702"/>
    <lineage>
        <taxon>Bacteria</taxon>
        <taxon>Pseudomonadati</taxon>
        <taxon>Pseudomonadota</taxon>
        <taxon>Gammaproteobacteria</taxon>
        <taxon>Cardiobacteriales</taxon>
        <taxon>Cardiobacteriaceae</taxon>
        <taxon>Cardiobacterium</taxon>
    </lineage>
</organism>
<keyword evidence="5" id="KW-1185">Reference proteome</keyword>
<dbReference type="Pfam" id="PF08125">
    <property type="entry name" value="Mannitol_dh_C"/>
    <property type="match status" value="1"/>
</dbReference>
<dbReference type="SUPFAM" id="SSF48179">
    <property type="entry name" value="6-phosphogluconate dehydrogenase C-terminal domain-like"/>
    <property type="match status" value="1"/>
</dbReference>
<dbReference type="PANTHER" id="PTHR43362:SF1">
    <property type="entry name" value="MANNITOL DEHYDROGENASE 2-RELATED"/>
    <property type="match status" value="1"/>
</dbReference>
<dbReference type="EMBL" id="UFUW01000001">
    <property type="protein sequence ID" value="SUX19553.1"/>
    <property type="molecule type" value="Genomic_DNA"/>
</dbReference>
<dbReference type="PANTHER" id="PTHR43362">
    <property type="entry name" value="MANNITOL DEHYDROGENASE DSF1-RELATED"/>
    <property type="match status" value="1"/>
</dbReference>
<keyword evidence="1 4" id="KW-0560">Oxidoreductase</keyword>
<dbReference type="Pfam" id="PF01232">
    <property type="entry name" value="Mannitol_dh"/>
    <property type="match status" value="1"/>
</dbReference>
<dbReference type="InterPro" id="IPR050988">
    <property type="entry name" value="Mannitol_DH/Oxidoreductase"/>
</dbReference>
<dbReference type="InterPro" id="IPR013131">
    <property type="entry name" value="Mannitol_DH_N"/>
</dbReference>
<dbReference type="InterPro" id="IPR013118">
    <property type="entry name" value="Mannitol_DH_C"/>
</dbReference>
<sequence>MKLTYNGLLNKAYWQERGYQLPLYDIPRVRAATLTTPRWLHLGAGNIFRAFLANLQQRLLDQRDAETGIIVAEGYDDEIIQKAYRPYDNLSIYVRLKGDRSLDKIILASVTESLTMQDDLDRLRDIAATPSLQIISLTITEKGYHIKDRDGHYYPAVASDLESGTARPQSYIGNLVTLLYTRWQKGATPLALVSMDNMSHNGEKLRATVLEFAHGWQQTGHVPPEFVAWLESKHVSFPWTMIDKITPRPDASVAALLAADGLKDIAPLETAKHSYTAPYVNAEELEYLVIEDDFPNGRPALEKAGVHFTDRDTVNKVETMKVTTCLNPIHTALAIYGCLLGYTSIHAEMQDKELVRLARAVGYREGLPVVVDPGILNPQQFIDEVVNIRLPNPYIPDTPQRIATDTSQKLAIRFGHTIKAHGVNATHLTAIPLVLAGWCRYLLGVDDNGKPFTCSPDPRLAEAQGKLKDVHIGSTHLGDVRALLSDADIFGINLYDVGLGEKVEGYLRDMLAGNGAVRTTLQKYLPE</sequence>
<evidence type="ECO:0000313" key="5">
    <source>
        <dbReference type="Proteomes" id="UP000254572"/>
    </source>
</evidence>